<evidence type="ECO:0000313" key="2">
    <source>
        <dbReference type="Proteomes" id="UP000182229"/>
    </source>
</evidence>
<protein>
    <submittedName>
        <fullName evidence="1">Neuraminidase</fullName>
    </submittedName>
</protein>
<organism evidence="1 2">
    <name type="scientific">Cystobacter ferrugineus</name>
    <dbReference type="NCBI Taxonomy" id="83449"/>
    <lineage>
        <taxon>Bacteria</taxon>
        <taxon>Pseudomonadati</taxon>
        <taxon>Myxococcota</taxon>
        <taxon>Myxococcia</taxon>
        <taxon>Myxococcales</taxon>
        <taxon>Cystobacterineae</taxon>
        <taxon>Archangiaceae</taxon>
        <taxon>Cystobacter</taxon>
    </lineage>
</organism>
<comment type="caution">
    <text evidence="1">The sequence shown here is derived from an EMBL/GenBank/DDBJ whole genome shotgun (WGS) entry which is preliminary data.</text>
</comment>
<keyword evidence="2" id="KW-1185">Reference proteome</keyword>
<sequence length="307" mass="32187">MPERDWERLGELAGGMKAGAVAVGPEGFGWVGGVEEPAEGGLLERMKARRARLLRVAAGNPTSVWEGAGWVQALDCSGPVGAAVIATLRASGTGSDYHLLVSVDGGREWQARGPVGSPTLTQVLAVSERELWVLGAGFLGHTVDGGATWTEVRLAGEREPRTERLRRVDGGVALLGQGVSLSLDGGQTWSPREVGASRVVDVDGAFVAAVVDGQTRVGERQESGVRWGEPLPAGREPVRLVATEGMLRVLTRGVDPARGIEPVLYVSEDGGNTWSHHPLPLGLRVDIAGREWALGVDAGGVLLGRLA</sequence>
<dbReference type="EMBL" id="MPIN01000002">
    <property type="protein sequence ID" value="OJH41242.1"/>
    <property type="molecule type" value="Genomic_DNA"/>
</dbReference>
<reference evidence="1 2" key="2">
    <citation type="submission" date="2016-12" db="EMBL/GenBank/DDBJ databases">
        <title>Draft Genome Sequence of Cystobacter ferrugineus Strain Cbfe23.</title>
        <authorList>
            <person name="Akbar S."/>
            <person name="Dowd S.E."/>
            <person name="Stevens D.C."/>
        </authorList>
    </citation>
    <scope>NUCLEOTIDE SEQUENCE [LARGE SCALE GENOMIC DNA]</scope>
    <source>
        <strain evidence="1 2">Cbfe23</strain>
    </source>
</reference>
<dbReference type="InterPro" id="IPR015943">
    <property type="entry name" value="WD40/YVTN_repeat-like_dom_sf"/>
</dbReference>
<dbReference type="Proteomes" id="UP000182229">
    <property type="component" value="Unassembled WGS sequence"/>
</dbReference>
<name>A0A1L9BG45_9BACT</name>
<dbReference type="RefSeq" id="WP_071897701.1">
    <property type="nucleotide sequence ID" value="NZ_MPIN01000002.1"/>
</dbReference>
<dbReference type="CDD" id="cd15482">
    <property type="entry name" value="Sialidase_non-viral"/>
    <property type="match status" value="1"/>
</dbReference>
<evidence type="ECO:0000313" key="1">
    <source>
        <dbReference type="EMBL" id="OJH41242.1"/>
    </source>
</evidence>
<accession>A0A1L9BG45</accession>
<proteinExistence type="predicted"/>
<gene>
    <name evidence="1" type="ORF">BON30_10220</name>
</gene>
<dbReference type="Gene3D" id="2.130.10.10">
    <property type="entry name" value="YVTN repeat-like/Quinoprotein amine dehydrogenase"/>
    <property type="match status" value="1"/>
</dbReference>
<dbReference type="OrthoDB" id="5497399at2"/>
<dbReference type="SUPFAM" id="SSF110296">
    <property type="entry name" value="Oligoxyloglucan reducing end-specific cellobiohydrolase"/>
    <property type="match status" value="1"/>
</dbReference>
<dbReference type="AlphaFoldDB" id="A0A1L9BG45"/>
<reference evidence="2" key="1">
    <citation type="submission" date="2016-11" db="EMBL/GenBank/DDBJ databases">
        <authorList>
            <person name="Shukria A."/>
            <person name="Stevens D.C."/>
        </authorList>
    </citation>
    <scope>NUCLEOTIDE SEQUENCE [LARGE SCALE GENOMIC DNA]</scope>
    <source>
        <strain evidence="2">Cbfe23</strain>
    </source>
</reference>